<evidence type="ECO:0000313" key="1">
    <source>
        <dbReference type="EMBL" id="MBW0475408.1"/>
    </source>
</evidence>
<evidence type="ECO:0000313" key="2">
    <source>
        <dbReference type="Proteomes" id="UP000765509"/>
    </source>
</evidence>
<reference evidence="1" key="1">
    <citation type="submission" date="2021-03" db="EMBL/GenBank/DDBJ databases">
        <title>Draft genome sequence of rust myrtle Austropuccinia psidii MF-1, a brazilian biotype.</title>
        <authorList>
            <person name="Quecine M.C."/>
            <person name="Pachon D.M.R."/>
            <person name="Bonatelli M.L."/>
            <person name="Correr F.H."/>
            <person name="Franceschini L.M."/>
            <person name="Leite T.F."/>
            <person name="Margarido G.R.A."/>
            <person name="Almeida C.A."/>
            <person name="Ferrarezi J.A."/>
            <person name="Labate C.A."/>
        </authorList>
    </citation>
    <scope>NUCLEOTIDE SEQUENCE</scope>
    <source>
        <strain evidence="1">MF-1</strain>
    </source>
</reference>
<keyword evidence="2" id="KW-1185">Reference proteome</keyword>
<sequence length="146" mass="16031">MHDSTKKSAAILEKGWTTRIHQGSLRKGLVEINITATSFKGILEKSRKHAVRCMANSFAYAKDKWDKSHATPDLAGDLALNGENSVEGELSEEVSTKHPTFPGSLIKASKSGDSEKFLFRNKVPKHIPPVQSSGVRELLNFSKKGN</sequence>
<name>A0A9Q3C2K2_9BASI</name>
<comment type="caution">
    <text evidence="1">The sequence shown here is derived from an EMBL/GenBank/DDBJ whole genome shotgun (WGS) entry which is preliminary data.</text>
</comment>
<dbReference type="Proteomes" id="UP000765509">
    <property type="component" value="Unassembled WGS sequence"/>
</dbReference>
<organism evidence="1 2">
    <name type="scientific">Austropuccinia psidii MF-1</name>
    <dbReference type="NCBI Taxonomy" id="1389203"/>
    <lineage>
        <taxon>Eukaryota</taxon>
        <taxon>Fungi</taxon>
        <taxon>Dikarya</taxon>
        <taxon>Basidiomycota</taxon>
        <taxon>Pucciniomycotina</taxon>
        <taxon>Pucciniomycetes</taxon>
        <taxon>Pucciniales</taxon>
        <taxon>Sphaerophragmiaceae</taxon>
        <taxon>Austropuccinia</taxon>
    </lineage>
</organism>
<proteinExistence type="predicted"/>
<protein>
    <submittedName>
        <fullName evidence="1">Uncharacterized protein</fullName>
    </submittedName>
</protein>
<gene>
    <name evidence="1" type="ORF">O181_015123</name>
</gene>
<dbReference type="OrthoDB" id="3158924at2759"/>
<accession>A0A9Q3C2K2</accession>
<dbReference type="EMBL" id="AVOT02004094">
    <property type="protein sequence ID" value="MBW0475408.1"/>
    <property type="molecule type" value="Genomic_DNA"/>
</dbReference>
<dbReference type="AlphaFoldDB" id="A0A9Q3C2K2"/>